<dbReference type="OrthoDB" id="9814706at2"/>
<dbReference type="InterPro" id="IPR016166">
    <property type="entry name" value="FAD-bd_PCMH"/>
</dbReference>
<dbReference type="AlphaFoldDB" id="A0A1M6P888"/>
<name>A0A1M6P888_9BRAD</name>
<dbReference type="SMART" id="SM01092">
    <property type="entry name" value="CO_deh_flav_C"/>
    <property type="match status" value="1"/>
</dbReference>
<dbReference type="PANTHER" id="PTHR42659:SF9">
    <property type="entry name" value="XANTHINE DEHYDROGENASE FAD-BINDING SUBUNIT XDHB-RELATED"/>
    <property type="match status" value="1"/>
</dbReference>
<dbReference type="InterPro" id="IPR036683">
    <property type="entry name" value="CO_DH_flav_C_dom_sf"/>
</dbReference>
<feature type="domain" description="FAD-binding PCMH-type" evidence="1">
    <location>
        <begin position="1"/>
        <end position="203"/>
    </location>
</feature>
<evidence type="ECO:0000313" key="3">
    <source>
        <dbReference type="Proteomes" id="UP000189935"/>
    </source>
</evidence>
<reference evidence="2 3" key="1">
    <citation type="submission" date="2016-11" db="EMBL/GenBank/DDBJ databases">
        <authorList>
            <person name="Jaros S."/>
            <person name="Januszkiewicz K."/>
            <person name="Wedrychowicz H."/>
        </authorList>
    </citation>
    <scope>NUCLEOTIDE SEQUENCE [LARGE SCALE GENOMIC DNA]</scope>
    <source>
        <strain evidence="2 3">GAS499</strain>
    </source>
</reference>
<dbReference type="GO" id="GO:0016491">
    <property type="term" value="F:oxidoreductase activity"/>
    <property type="evidence" value="ECO:0007669"/>
    <property type="project" value="InterPro"/>
</dbReference>
<dbReference type="Gene3D" id="3.30.390.50">
    <property type="entry name" value="CO dehydrogenase flavoprotein, C-terminal domain"/>
    <property type="match status" value="1"/>
</dbReference>
<dbReference type="Pfam" id="PF03450">
    <property type="entry name" value="CO_deh_flav_C"/>
    <property type="match status" value="1"/>
</dbReference>
<dbReference type="InterPro" id="IPR051312">
    <property type="entry name" value="Diverse_Substr_Oxidored"/>
</dbReference>
<dbReference type="EMBL" id="LT670844">
    <property type="protein sequence ID" value="SHK04126.1"/>
    <property type="molecule type" value="Genomic_DNA"/>
</dbReference>
<dbReference type="GO" id="GO:0071949">
    <property type="term" value="F:FAD binding"/>
    <property type="evidence" value="ECO:0007669"/>
    <property type="project" value="InterPro"/>
</dbReference>
<dbReference type="Pfam" id="PF00941">
    <property type="entry name" value="FAD_binding_5"/>
    <property type="match status" value="1"/>
</dbReference>
<dbReference type="InterPro" id="IPR016169">
    <property type="entry name" value="FAD-bd_PCMH_sub2"/>
</dbReference>
<evidence type="ECO:0000313" key="2">
    <source>
        <dbReference type="EMBL" id="SHK04126.1"/>
    </source>
</evidence>
<dbReference type="PROSITE" id="PS51387">
    <property type="entry name" value="FAD_PCMH"/>
    <property type="match status" value="1"/>
</dbReference>
<gene>
    <name evidence="2" type="ORF">SAMN05444159_2255</name>
</gene>
<dbReference type="RefSeq" id="WP_079538206.1">
    <property type="nucleotide sequence ID" value="NZ_LT670844.1"/>
</dbReference>
<dbReference type="Proteomes" id="UP000189935">
    <property type="component" value="Chromosome I"/>
</dbReference>
<dbReference type="Gene3D" id="3.30.465.10">
    <property type="match status" value="1"/>
</dbReference>
<accession>A0A1M6P888</accession>
<dbReference type="SUPFAM" id="SSF55447">
    <property type="entry name" value="CO dehydrogenase flavoprotein C-terminal domain-like"/>
    <property type="match status" value="1"/>
</dbReference>
<dbReference type="InterPro" id="IPR036318">
    <property type="entry name" value="FAD-bd_PCMH-like_sf"/>
</dbReference>
<dbReference type="SUPFAM" id="SSF56176">
    <property type="entry name" value="FAD-binding/transporter-associated domain-like"/>
    <property type="match status" value="1"/>
</dbReference>
<dbReference type="PANTHER" id="PTHR42659">
    <property type="entry name" value="XANTHINE DEHYDROGENASE SUBUNIT C-RELATED"/>
    <property type="match status" value="1"/>
</dbReference>
<dbReference type="InterPro" id="IPR002346">
    <property type="entry name" value="Mopterin_DH_FAD-bd"/>
</dbReference>
<evidence type="ECO:0000259" key="1">
    <source>
        <dbReference type="PROSITE" id="PS51387"/>
    </source>
</evidence>
<protein>
    <submittedName>
        <fullName evidence="2">Xanthine dehydrogenase YagS FAD-binding subunit</fullName>
    </submittedName>
</protein>
<organism evidence="2 3">
    <name type="scientific">Bradyrhizobium lablabi</name>
    <dbReference type="NCBI Taxonomy" id="722472"/>
    <lineage>
        <taxon>Bacteria</taxon>
        <taxon>Pseudomonadati</taxon>
        <taxon>Pseudomonadota</taxon>
        <taxon>Alphaproteobacteria</taxon>
        <taxon>Hyphomicrobiales</taxon>
        <taxon>Nitrobacteraceae</taxon>
        <taxon>Bradyrhizobium</taxon>
    </lineage>
</organism>
<sequence>MNSATMTAFTQAAEFRAAGTDLSERRRSGVSKGPLIDIAATPDAVGIAWGADGAARIGALMTIAAIAADARIAQAYPGLAASALGLATPQVRHLATLGGNLAQRSRCWYFRNPHIDCLKKGGVECPARSGNHLYGVAFDLGPCVAVHPSTMAAALLAYEAKIDTNKRHGISVGELLGDGSSAADHTLAPGEMIASVELPAPVAGERALYKRAISRTHAEWPLVEVCIRAVVSGGTFQFVRIAAGGIAPVPLRLSAAEAALQGRPAKAATIAEAARAATTGAKPLPMTGYKLDLLQGVVQDLLERVVA</sequence>
<dbReference type="InterPro" id="IPR005107">
    <property type="entry name" value="CO_DH_flav_C"/>
</dbReference>
<proteinExistence type="predicted"/>